<protein>
    <recommendedName>
        <fullName evidence="7">Transmembrane 9 superfamily member</fullName>
    </recommendedName>
</protein>
<feature type="transmembrane region" description="Helical" evidence="7">
    <location>
        <begin position="291"/>
        <end position="318"/>
    </location>
</feature>
<feature type="transmembrane region" description="Helical" evidence="7">
    <location>
        <begin position="483"/>
        <end position="504"/>
    </location>
</feature>
<name>A0A7S0N4S3_9CRYP</name>
<dbReference type="InterPro" id="IPR004240">
    <property type="entry name" value="EMP70"/>
</dbReference>
<evidence type="ECO:0000256" key="6">
    <source>
        <dbReference type="ARBA" id="ARBA00023136"/>
    </source>
</evidence>
<comment type="similarity">
    <text evidence="2 7">Belongs to the nonaspanin (TM9SF) (TC 9.A.2) family.</text>
</comment>
<keyword evidence="6 7" id="KW-0472">Membrane</keyword>
<dbReference type="Pfam" id="PF02990">
    <property type="entry name" value="EMP70"/>
    <property type="match status" value="1"/>
</dbReference>
<proteinExistence type="inferred from homology"/>
<feature type="signal peptide" evidence="7">
    <location>
        <begin position="1"/>
        <end position="27"/>
    </location>
</feature>
<evidence type="ECO:0000256" key="5">
    <source>
        <dbReference type="ARBA" id="ARBA00022989"/>
    </source>
</evidence>
<dbReference type="AlphaFoldDB" id="A0A7S0N4S3"/>
<keyword evidence="5 7" id="KW-1133">Transmembrane helix</keyword>
<feature type="transmembrane region" description="Helical" evidence="7">
    <location>
        <begin position="516"/>
        <end position="539"/>
    </location>
</feature>
<dbReference type="GO" id="GO:0072657">
    <property type="term" value="P:protein localization to membrane"/>
    <property type="evidence" value="ECO:0007669"/>
    <property type="project" value="TreeGrafter"/>
</dbReference>
<feature type="transmembrane region" description="Helical" evidence="7">
    <location>
        <begin position="452"/>
        <end position="471"/>
    </location>
</feature>
<feature type="transmembrane region" description="Helical" evidence="7">
    <location>
        <begin position="226"/>
        <end position="251"/>
    </location>
</feature>
<dbReference type="PANTHER" id="PTHR10766">
    <property type="entry name" value="TRANSMEMBRANE 9 SUPERFAMILY PROTEIN"/>
    <property type="match status" value="1"/>
</dbReference>
<evidence type="ECO:0000256" key="4">
    <source>
        <dbReference type="ARBA" id="ARBA00022729"/>
    </source>
</evidence>
<dbReference type="EMBL" id="HBEZ01056213">
    <property type="protein sequence ID" value="CAD8658674.1"/>
    <property type="molecule type" value="Transcribed_RNA"/>
</dbReference>
<evidence type="ECO:0000256" key="1">
    <source>
        <dbReference type="ARBA" id="ARBA00004141"/>
    </source>
</evidence>
<dbReference type="PANTHER" id="PTHR10766:SF177">
    <property type="entry name" value="TRANSMEMBRANE 9 SUPERFAMILY MEMBER 1"/>
    <property type="match status" value="1"/>
</dbReference>
<feature type="chain" id="PRO_5031597627" description="Transmembrane 9 superfamily member" evidence="7">
    <location>
        <begin position="28"/>
        <end position="591"/>
    </location>
</feature>
<evidence type="ECO:0000256" key="2">
    <source>
        <dbReference type="ARBA" id="ARBA00005227"/>
    </source>
</evidence>
<dbReference type="GO" id="GO:0016020">
    <property type="term" value="C:membrane"/>
    <property type="evidence" value="ECO:0007669"/>
    <property type="project" value="UniProtKB-SubCell"/>
</dbReference>
<organism evidence="8">
    <name type="scientific">Cryptomonas curvata</name>
    <dbReference type="NCBI Taxonomy" id="233186"/>
    <lineage>
        <taxon>Eukaryota</taxon>
        <taxon>Cryptophyceae</taxon>
        <taxon>Cryptomonadales</taxon>
        <taxon>Cryptomonadaceae</taxon>
        <taxon>Cryptomonas</taxon>
    </lineage>
</organism>
<keyword evidence="3 7" id="KW-0812">Transmembrane</keyword>
<feature type="transmembrane region" description="Helical" evidence="7">
    <location>
        <begin position="554"/>
        <end position="578"/>
    </location>
</feature>
<feature type="transmembrane region" description="Helical" evidence="7">
    <location>
        <begin position="357"/>
        <end position="386"/>
    </location>
</feature>
<evidence type="ECO:0000256" key="7">
    <source>
        <dbReference type="RuleBase" id="RU363079"/>
    </source>
</evidence>
<comment type="subcellular location">
    <subcellularLocation>
        <location evidence="1">Membrane</location>
        <topology evidence="1">Multi-pass membrane protein</topology>
    </subcellularLocation>
</comment>
<keyword evidence="4 7" id="KW-0732">Signal</keyword>
<evidence type="ECO:0000313" key="8">
    <source>
        <dbReference type="EMBL" id="CAD8658674.1"/>
    </source>
</evidence>
<accession>A0A7S0N4S3</accession>
<evidence type="ECO:0000256" key="3">
    <source>
        <dbReference type="ARBA" id="ARBA00022692"/>
    </source>
</evidence>
<feature type="transmembrane region" description="Helical" evidence="7">
    <location>
        <begin position="324"/>
        <end position="345"/>
    </location>
</feature>
<gene>
    <name evidence="8" type="ORF">CCUR1050_LOCUS30881</name>
</gene>
<reference evidence="8" key="1">
    <citation type="submission" date="2021-01" db="EMBL/GenBank/DDBJ databases">
        <authorList>
            <person name="Corre E."/>
            <person name="Pelletier E."/>
            <person name="Niang G."/>
            <person name="Scheremetjew M."/>
            <person name="Finn R."/>
            <person name="Kale V."/>
            <person name="Holt S."/>
            <person name="Cochrane G."/>
            <person name="Meng A."/>
            <person name="Brown T."/>
            <person name="Cohen L."/>
        </authorList>
    </citation>
    <scope>NUCLEOTIDE SEQUENCE</scope>
    <source>
        <strain evidence="8">CCAP979/52</strain>
    </source>
</reference>
<sequence>MGSLRVRGRLVIVPLLVLLVQLQQAFGSGIIYQRGDVVPLFANKVGPFANPSEQYEYYTLPFCAPKDEERKNQHLGEVLAGDRMMKTLFSLPFLVPFEGKKLCSYSLKPSDIEAFQRAIDEEYYFEFIYDDLPIWGFIGEKEVQRKNGEERTNYYLFTHYIFSVTHNGKKVLEASWEHDPDSRLDITDATSDTPVQFRYTSKWIKSDLEGRHLIPTVAPQHLEIRWFSIFNSIVTVLLLTGFLFTILMRVLKNDFLRYARSEDEEQVTEAEESGWKLIHGDVFRYPNNKEVFCAILGNGAQLLCLCIGLLFLACLGVYSHYNRGAMFVAALLIFALTSGVNGYVTGSMYAKLEGGNWVWSLLLSYFLFLGPFFLMGTFLNFVAVAYNSSTALPFGTVIVILLILTLVSFPLNVIGGISGRNFSTPLDAPCRTTKIPREIPPVPWHRQGPCQVIMAGFLPFSAIYIELYYVFASVWGHQLYSLYGILMLVFLILIIVTSFITIALTYFQVAIEDHHWWWRSIFSGGCTGIFIFGYCIYYFKFKAKMSGFMQTSFFFGYMGMVCYGAWLMLGTVGFFSSLQFVKYIYRSIKCD</sequence>
<feature type="transmembrane region" description="Helical" evidence="7">
    <location>
        <begin position="392"/>
        <end position="414"/>
    </location>
</feature>